<feature type="chain" id="PRO_5018642244" description="Cathepsin propeptide inhibitor domain-containing protein" evidence="4">
    <location>
        <begin position="29"/>
        <end position="356"/>
    </location>
</feature>
<comment type="similarity">
    <text evidence="1">Belongs to the peptidase C1 family.</text>
</comment>
<dbReference type="Gramene" id="OGLUM01G08390.1">
    <property type="protein sequence ID" value="OGLUM01G08390.1"/>
    <property type="gene ID" value="OGLUM01G08390"/>
</dbReference>
<evidence type="ECO:0000256" key="1">
    <source>
        <dbReference type="ARBA" id="ARBA00008455"/>
    </source>
</evidence>
<dbReference type="Gene3D" id="3.90.70.10">
    <property type="entry name" value="Cysteine proteinases"/>
    <property type="match status" value="2"/>
</dbReference>
<dbReference type="GO" id="GO:0008234">
    <property type="term" value="F:cysteine-type peptidase activity"/>
    <property type="evidence" value="ECO:0007669"/>
    <property type="project" value="InterPro"/>
</dbReference>
<dbReference type="Gene3D" id="1.10.287.2250">
    <property type="match status" value="1"/>
</dbReference>
<keyword evidence="8" id="KW-1185">Reference proteome</keyword>
<dbReference type="EnsemblPlants" id="OGLUM01G08390.1">
    <property type="protein sequence ID" value="OGLUM01G08390.1"/>
    <property type="gene ID" value="OGLUM01G08390"/>
</dbReference>
<dbReference type="InterPro" id="IPR013201">
    <property type="entry name" value="Prot_inhib_I29"/>
</dbReference>
<dbReference type="PRINTS" id="PR00705">
    <property type="entry name" value="PAPAIN"/>
</dbReference>
<dbReference type="InterPro" id="IPR038765">
    <property type="entry name" value="Papain-like_cys_pep_sf"/>
</dbReference>
<dbReference type="GO" id="GO:0006508">
    <property type="term" value="P:proteolysis"/>
    <property type="evidence" value="ECO:0007669"/>
    <property type="project" value="InterPro"/>
</dbReference>
<proteinExistence type="inferred from homology"/>
<feature type="compositionally biased region" description="Basic residues" evidence="3">
    <location>
        <begin position="201"/>
        <end position="224"/>
    </location>
</feature>
<dbReference type="InterPro" id="IPR000668">
    <property type="entry name" value="Peptidase_C1A_C"/>
</dbReference>
<evidence type="ECO:0000313" key="8">
    <source>
        <dbReference type="Proteomes" id="UP000026961"/>
    </source>
</evidence>
<feature type="domain" description="Peptidase C1A papain C-terminal" evidence="5">
    <location>
        <begin position="148"/>
        <end position="355"/>
    </location>
</feature>
<dbReference type="SMART" id="SM00848">
    <property type="entry name" value="Inhibitor_I29"/>
    <property type="match status" value="1"/>
</dbReference>
<organism evidence="7">
    <name type="scientific">Oryza glumipatula</name>
    <dbReference type="NCBI Taxonomy" id="40148"/>
    <lineage>
        <taxon>Eukaryota</taxon>
        <taxon>Viridiplantae</taxon>
        <taxon>Streptophyta</taxon>
        <taxon>Embryophyta</taxon>
        <taxon>Tracheophyta</taxon>
        <taxon>Spermatophyta</taxon>
        <taxon>Magnoliopsida</taxon>
        <taxon>Liliopsida</taxon>
        <taxon>Poales</taxon>
        <taxon>Poaceae</taxon>
        <taxon>BOP clade</taxon>
        <taxon>Oryzoideae</taxon>
        <taxon>Oryzeae</taxon>
        <taxon>Oryzinae</taxon>
        <taxon>Oryza</taxon>
    </lineage>
</organism>
<accession>A0A0D9Y575</accession>
<keyword evidence="4" id="KW-0732">Signal</keyword>
<protein>
    <recommendedName>
        <fullName evidence="9">Cathepsin propeptide inhibitor domain-containing protein</fullName>
    </recommendedName>
</protein>
<reference evidence="7" key="1">
    <citation type="submission" date="2013-08" db="EMBL/GenBank/DDBJ databases">
        <title>Oryza genome evolution.</title>
        <authorList>
            <person name="Wing R.A."/>
            <person name="Panaud O."/>
            <person name="Oliveira A.C."/>
        </authorList>
    </citation>
    <scope>NUCLEOTIDE SEQUENCE</scope>
</reference>
<evidence type="ECO:0000259" key="6">
    <source>
        <dbReference type="SMART" id="SM00848"/>
    </source>
</evidence>
<keyword evidence="2" id="KW-1015">Disulfide bond</keyword>
<sequence length="356" mass="38886">MASSKPSYYLSLLFSIACLLSLLPLSAANPSPSPPPPCEKSDKEMRFLFSRWMAQYGKAYSCPIEHEKRYQIWKDNSNFIGSFRSETEISSGVGAFAPQTVTDSFVGMNRFGDLTPGEFAEQFTGFNATGGLLHAAPPPCPIPPDSWLPCCVDWRSSGAVTGVKFQRSCASCWAFAAAAAIEGLNKIRTGELVSLSEQRLQRRPGRHGARPGGRPRRRRVGGGVPVHRRQGRLRVGKLLSGHSASLSGFRAVPPNDERQLALAVARQPVTAYIDAGAREFMFYKGGVYRGPCSAERVNHAVAIVGYCEGFGGDKYWIAKNSWGSDWGEQGYVYLAKDVWWPQGTCGLATSPFYPTA</sequence>
<dbReference type="InterPro" id="IPR013128">
    <property type="entry name" value="Peptidase_C1A"/>
</dbReference>
<dbReference type="PROSITE" id="PS51257">
    <property type="entry name" value="PROKAR_LIPOPROTEIN"/>
    <property type="match status" value="1"/>
</dbReference>
<dbReference type="AlphaFoldDB" id="A0A0D9Y575"/>
<evidence type="ECO:0000259" key="5">
    <source>
        <dbReference type="SMART" id="SM00645"/>
    </source>
</evidence>
<reference evidence="7" key="3">
    <citation type="submission" date="2018-05" db="EMBL/GenBank/DDBJ databases">
        <title>OgluRS3 (Oryza glumaepatula Reference Sequence Version 3).</title>
        <authorList>
            <person name="Zhang J."/>
            <person name="Kudrna D."/>
            <person name="Lee S."/>
            <person name="Talag J."/>
            <person name="Welchert J."/>
            <person name="Wing R.A."/>
        </authorList>
    </citation>
    <scope>NUCLEOTIDE SEQUENCE [LARGE SCALE GENOMIC DNA]</scope>
</reference>
<evidence type="ECO:0000256" key="3">
    <source>
        <dbReference type="SAM" id="MobiDB-lite"/>
    </source>
</evidence>
<name>A0A0D9Y575_9ORYZ</name>
<evidence type="ECO:0000313" key="7">
    <source>
        <dbReference type="EnsemblPlants" id="OGLUM01G08390.1"/>
    </source>
</evidence>
<reference evidence="7" key="2">
    <citation type="submission" date="2015-04" db="UniProtKB">
        <authorList>
            <consortium name="EnsemblPlants"/>
        </authorList>
    </citation>
    <scope>IDENTIFICATION</scope>
</reference>
<dbReference type="Pfam" id="PF00112">
    <property type="entry name" value="Peptidase_C1"/>
    <property type="match status" value="2"/>
</dbReference>
<dbReference type="InterPro" id="IPR025661">
    <property type="entry name" value="Pept_asp_AS"/>
</dbReference>
<evidence type="ECO:0008006" key="9">
    <source>
        <dbReference type="Google" id="ProtNLM"/>
    </source>
</evidence>
<dbReference type="SUPFAM" id="SSF54001">
    <property type="entry name" value="Cysteine proteinases"/>
    <property type="match status" value="1"/>
</dbReference>
<dbReference type="eggNOG" id="KOG1543">
    <property type="taxonomic scope" value="Eukaryota"/>
</dbReference>
<evidence type="ECO:0000256" key="2">
    <source>
        <dbReference type="ARBA" id="ARBA00023157"/>
    </source>
</evidence>
<dbReference type="SMART" id="SM00645">
    <property type="entry name" value="Pept_C1"/>
    <property type="match status" value="1"/>
</dbReference>
<evidence type="ECO:0000256" key="4">
    <source>
        <dbReference type="SAM" id="SignalP"/>
    </source>
</evidence>
<dbReference type="Proteomes" id="UP000026961">
    <property type="component" value="Chromosome 1"/>
</dbReference>
<dbReference type="CDD" id="cd02248">
    <property type="entry name" value="Peptidase_C1A"/>
    <property type="match status" value="1"/>
</dbReference>
<feature type="signal peptide" evidence="4">
    <location>
        <begin position="1"/>
        <end position="28"/>
    </location>
</feature>
<dbReference type="PANTHER" id="PTHR12411">
    <property type="entry name" value="CYSTEINE PROTEASE FAMILY C1-RELATED"/>
    <property type="match status" value="1"/>
</dbReference>
<dbReference type="HOGENOM" id="CLU_012184_1_0_1"/>
<dbReference type="Pfam" id="PF08246">
    <property type="entry name" value="Inhibitor_I29"/>
    <property type="match status" value="1"/>
</dbReference>
<feature type="region of interest" description="Disordered" evidence="3">
    <location>
        <begin position="196"/>
        <end position="224"/>
    </location>
</feature>
<dbReference type="InterPro" id="IPR039417">
    <property type="entry name" value="Peptidase_C1A_papain-like"/>
</dbReference>
<dbReference type="STRING" id="40148.A0A0D9Y575"/>
<feature type="domain" description="Cathepsin propeptide inhibitor" evidence="6">
    <location>
        <begin position="49"/>
        <end position="119"/>
    </location>
</feature>
<dbReference type="PROSITE" id="PS00640">
    <property type="entry name" value="THIOL_PROTEASE_ASN"/>
    <property type="match status" value="1"/>
</dbReference>